<dbReference type="Gene3D" id="1.20.970.10">
    <property type="entry name" value="Transferase, Pyrimidine Nucleoside Phosphorylase, Chain C"/>
    <property type="match status" value="1"/>
</dbReference>
<dbReference type="SUPFAM" id="SSF52418">
    <property type="entry name" value="Nucleoside phosphorylase/phosphoribosyltransferase catalytic domain"/>
    <property type="match status" value="1"/>
</dbReference>
<dbReference type="Gene3D" id="3.90.1170.30">
    <property type="entry name" value="Pyrimidine nucleoside phosphorylase-like, C-terminal domain"/>
    <property type="match status" value="1"/>
</dbReference>
<evidence type="ECO:0000256" key="4">
    <source>
        <dbReference type="ARBA" id="ARBA00022679"/>
    </source>
</evidence>
<dbReference type="PIRSF" id="PIRSF000478">
    <property type="entry name" value="TP_PyNP"/>
    <property type="match status" value="1"/>
</dbReference>
<organism evidence="6 7">
    <name type="scientific">Herbiconiux ginsengi</name>
    <dbReference type="NCBI Taxonomy" id="381665"/>
    <lineage>
        <taxon>Bacteria</taxon>
        <taxon>Bacillati</taxon>
        <taxon>Actinomycetota</taxon>
        <taxon>Actinomycetes</taxon>
        <taxon>Micrococcales</taxon>
        <taxon>Microbacteriaceae</taxon>
        <taxon>Herbiconiux</taxon>
    </lineage>
</organism>
<dbReference type="PANTHER" id="PTHR10515">
    <property type="entry name" value="THYMIDINE PHOSPHORYLASE"/>
    <property type="match status" value="1"/>
</dbReference>
<dbReference type="SUPFAM" id="SSF47648">
    <property type="entry name" value="Nucleoside phosphorylase/phosphoribosyltransferase N-terminal domain"/>
    <property type="match status" value="1"/>
</dbReference>
<dbReference type="InterPro" id="IPR036566">
    <property type="entry name" value="PYNP-like_C_sf"/>
</dbReference>
<dbReference type="OrthoDB" id="9763887at2"/>
<gene>
    <name evidence="6" type="ORF">SAMN05216554_3623</name>
</gene>
<evidence type="ECO:0000313" key="7">
    <source>
        <dbReference type="Proteomes" id="UP000198891"/>
    </source>
</evidence>
<dbReference type="InterPro" id="IPR017459">
    <property type="entry name" value="Glycosyl_Trfase_fam3_N_dom"/>
</dbReference>
<dbReference type="STRING" id="381665.SAMN05216554_3623"/>
<protein>
    <submittedName>
        <fullName evidence="6">Thymidine phosphorylase</fullName>
    </submittedName>
</protein>
<dbReference type="Pfam" id="PF07831">
    <property type="entry name" value="PYNP_C"/>
    <property type="match status" value="1"/>
</dbReference>
<dbReference type="GO" id="GO:0006206">
    <property type="term" value="P:pyrimidine nucleobase metabolic process"/>
    <property type="evidence" value="ECO:0007669"/>
    <property type="project" value="InterPro"/>
</dbReference>
<dbReference type="InterPro" id="IPR017872">
    <property type="entry name" value="Pyrmidine_PPase_CS"/>
</dbReference>
<dbReference type="GO" id="GO:0009032">
    <property type="term" value="F:thymidine phosphorylase activity"/>
    <property type="evidence" value="ECO:0007669"/>
    <property type="project" value="TreeGrafter"/>
</dbReference>
<dbReference type="NCBIfam" id="NF004490">
    <property type="entry name" value="PRK05820.1"/>
    <property type="match status" value="1"/>
</dbReference>
<proteinExistence type="inferred from homology"/>
<dbReference type="InterPro" id="IPR000053">
    <property type="entry name" value="Thymidine/pyrmidine_PPase"/>
</dbReference>
<dbReference type="AlphaFoldDB" id="A0A1H3STY7"/>
<comment type="similarity">
    <text evidence="1">Belongs to the thymidine/pyrimidine-nucleoside phosphorylase family.</text>
</comment>
<comment type="subunit">
    <text evidence="2">Homodimer.</text>
</comment>
<dbReference type="Proteomes" id="UP000198891">
    <property type="component" value="Unassembled WGS sequence"/>
</dbReference>
<sequence length="430" mass="44882">MATEAFDVVDLIRTKRDHGTLSTAEIDWLIDAYTRGFVGDEQMAALAMAILLNGMSRDEIRDLTLAMIASGERMSFAGLGKPTVDKHSTGGVGDKITLPLMPLVASFGVAVPQLSGRGLGHTGGTLDKLESIPGWRASLTNEEMFAQLRDEGGVICAAGSGLAPADKKLYALRDITGTVEAIPLIASSIMSKKIAEGTDSLVLDVKFGSGAFMQDIAKSRELARTMVDLGNDAGVATTALLTNMNVPLGLAIGNANEVRESVEVLAGGGPADVVELTLALASEMLRLAGQPDADVEAALRDGRAMDTWNRVIRAQGGDPTAPLPVARETHTVVAPSSGVLLRQEALPFGIAAWRLGAGRARASDSVQHAAGVDLHAKPGDTVVAGQPLFTLSADEPERFARALEALEGAYEIGSAAAYTPPAPLVAERLE</sequence>
<dbReference type="InterPro" id="IPR013102">
    <property type="entry name" value="PYNP_C"/>
</dbReference>
<dbReference type="GO" id="GO:0005829">
    <property type="term" value="C:cytosol"/>
    <property type="evidence" value="ECO:0007669"/>
    <property type="project" value="TreeGrafter"/>
</dbReference>
<reference evidence="6 7" key="1">
    <citation type="submission" date="2016-10" db="EMBL/GenBank/DDBJ databases">
        <authorList>
            <person name="de Groot N.N."/>
        </authorList>
    </citation>
    <scope>NUCLEOTIDE SEQUENCE [LARGE SCALE GENOMIC DNA]</scope>
    <source>
        <strain evidence="6 7">CGMCC 4.3491</strain>
    </source>
</reference>
<dbReference type="GO" id="GO:0006213">
    <property type="term" value="P:pyrimidine nucleoside metabolic process"/>
    <property type="evidence" value="ECO:0007669"/>
    <property type="project" value="InterPro"/>
</dbReference>
<dbReference type="PANTHER" id="PTHR10515:SF0">
    <property type="entry name" value="THYMIDINE PHOSPHORYLASE"/>
    <property type="match status" value="1"/>
</dbReference>
<name>A0A1H3STY7_9MICO</name>
<dbReference type="InterPro" id="IPR000312">
    <property type="entry name" value="Glycosyl_Trfase_fam3"/>
</dbReference>
<accession>A0A1H3STY7</accession>
<dbReference type="RefSeq" id="WP_092556417.1">
    <property type="nucleotide sequence ID" value="NZ_FNPZ01000004.1"/>
</dbReference>
<dbReference type="SMART" id="SM00941">
    <property type="entry name" value="PYNP_C"/>
    <property type="match status" value="1"/>
</dbReference>
<evidence type="ECO:0000256" key="2">
    <source>
        <dbReference type="ARBA" id="ARBA00011738"/>
    </source>
</evidence>
<dbReference type="Pfam" id="PF02885">
    <property type="entry name" value="Glycos_trans_3N"/>
    <property type="match status" value="1"/>
</dbReference>
<dbReference type="FunFam" id="3.40.1030.10:FF:000003">
    <property type="entry name" value="Pyrimidine-nucleoside phosphorylase"/>
    <property type="match status" value="1"/>
</dbReference>
<dbReference type="GO" id="GO:0004645">
    <property type="term" value="F:1,4-alpha-oligoglucan phosphorylase activity"/>
    <property type="evidence" value="ECO:0007669"/>
    <property type="project" value="InterPro"/>
</dbReference>
<keyword evidence="3" id="KW-0328">Glycosyltransferase</keyword>
<dbReference type="EMBL" id="FNPZ01000004">
    <property type="protein sequence ID" value="SDZ40599.1"/>
    <property type="molecule type" value="Genomic_DNA"/>
</dbReference>
<dbReference type="NCBIfam" id="TIGR02644">
    <property type="entry name" value="Y_phosphoryl"/>
    <property type="match status" value="1"/>
</dbReference>
<evidence type="ECO:0000256" key="1">
    <source>
        <dbReference type="ARBA" id="ARBA00006915"/>
    </source>
</evidence>
<feature type="domain" description="Pyrimidine nucleoside phosphorylase C-terminal" evidence="5">
    <location>
        <begin position="339"/>
        <end position="413"/>
    </location>
</feature>
<keyword evidence="7" id="KW-1185">Reference proteome</keyword>
<keyword evidence="4" id="KW-0808">Transferase</keyword>
<dbReference type="InterPro" id="IPR036320">
    <property type="entry name" value="Glycosyl_Trfase_fam3_N_dom_sf"/>
</dbReference>
<evidence type="ECO:0000259" key="5">
    <source>
        <dbReference type="SMART" id="SM00941"/>
    </source>
</evidence>
<dbReference type="InterPro" id="IPR035902">
    <property type="entry name" value="Nuc_phospho_transferase"/>
</dbReference>
<evidence type="ECO:0000256" key="3">
    <source>
        <dbReference type="ARBA" id="ARBA00022676"/>
    </source>
</evidence>
<dbReference type="SUPFAM" id="SSF54680">
    <property type="entry name" value="Pyrimidine nucleoside phosphorylase C-terminal domain"/>
    <property type="match status" value="1"/>
</dbReference>
<dbReference type="Gene3D" id="3.40.1030.10">
    <property type="entry name" value="Nucleoside phosphorylase/phosphoribosyltransferase catalytic domain"/>
    <property type="match status" value="1"/>
</dbReference>
<dbReference type="InterPro" id="IPR018090">
    <property type="entry name" value="Pyrmidine_PPas_bac/euk"/>
</dbReference>
<evidence type="ECO:0000313" key="6">
    <source>
        <dbReference type="EMBL" id="SDZ40599.1"/>
    </source>
</evidence>
<dbReference type="Pfam" id="PF00591">
    <property type="entry name" value="Glycos_transf_3"/>
    <property type="match status" value="1"/>
</dbReference>
<dbReference type="PROSITE" id="PS00647">
    <property type="entry name" value="THYMID_PHOSPHORYLASE"/>
    <property type="match status" value="1"/>
</dbReference>